<keyword evidence="2" id="KW-0732">Signal</keyword>
<reference evidence="4 5" key="1">
    <citation type="submission" date="2014-04" db="EMBL/GenBank/DDBJ databases">
        <title>Aquimarina sp. 22II-S11-z7 Genome Sequencing.</title>
        <authorList>
            <person name="Lai Q."/>
        </authorList>
    </citation>
    <scope>NUCLEOTIDE SEQUENCE [LARGE SCALE GENOMIC DNA]</scope>
    <source>
        <strain evidence="4 5">22II-S11-z7</strain>
    </source>
</reference>
<proteinExistence type="predicted"/>
<dbReference type="Pfam" id="PF00857">
    <property type="entry name" value="Isochorismatase"/>
    <property type="match status" value="1"/>
</dbReference>
<dbReference type="InterPro" id="IPR050272">
    <property type="entry name" value="Isochorismatase-like_hydrls"/>
</dbReference>
<sequence>MKKIIILVTLIISGLTSVYAQLPDPGFTVDQNTAIVITDPQNDFLSPNGVTWGVVGESVTANNTVDNIEALFKVAQQKNITVFVSPHYYYPHDHTWEIEGALEALMHKINMFDRKDALSTEGFEGSGADWLDKYKKYIKKDNVIVTSPHKVYGPESNDLALQLRKHGYSKVILAGMSANLCTESHMRDLVESGFDVAVVKDATAGAILPGLNAYEAAVVNFQMIASHVFTTKDIVKEINSYK</sequence>
<evidence type="ECO:0000256" key="1">
    <source>
        <dbReference type="ARBA" id="ARBA00022801"/>
    </source>
</evidence>
<feature type="chain" id="PRO_5001511797" evidence="2">
    <location>
        <begin position="21"/>
        <end position="242"/>
    </location>
</feature>
<keyword evidence="5" id="KW-1185">Reference proteome</keyword>
<organism evidence="4 5">
    <name type="scientific">Aquimarina atlantica</name>
    <dbReference type="NCBI Taxonomy" id="1317122"/>
    <lineage>
        <taxon>Bacteria</taxon>
        <taxon>Pseudomonadati</taxon>
        <taxon>Bacteroidota</taxon>
        <taxon>Flavobacteriia</taxon>
        <taxon>Flavobacteriales</taxon>
        <taxon>Flavobacteriaceae</taxon>
        <taxon>Aquimarina</taxon>
    </lineage>
</organism>
<accession>A0A023BNS0</accession>
<evidence type="ECO:0000313" key="5">
    <source>
        <dbReference type="Proteomes" id="UP000023541"/>
    </source>
</evidence>
<dbReference type="OrthoDB" id="9791276at2"/>
<dbReference type="SUPFAM" id="SSF52499">
    <property type="entry name" value="Isochorismatase-like hydrolases"/>
    <property type="match status" value="1"/>
</dbReference>
<keyword evidence="1" id="KW-0378">Hydrolase</keyword>
<dbReference type="GO" id="GO:0016787">
    <property type="term" value="F:hydrolase activity"/>
    <property type="evidence" value="ECO:0007669"/>
    <property type="project" value="UniProtKB-KW"/>
</dbReference>
<evidence type="ECO:0000313" key="4">
    <source>
        <dbReference type="EMBL" id="EZH71616.1"/>
    </source>
</evidence>
<dbReference type="RefSeq" id="WP_034246982.1">
    <property type="nucleotide sequence ID" value="NZ_AQRA01000013.1"/>
</dbReference>
<protein>
    <submittedName>
        <fullName evidence="4">Isochorismatase</fullName>
    </submittedName>
</protein>
<feature type="signal peptide" evidence="2">
    <location>
        <begin position="1"/>
        <end position="20"/>
    </location>
</feature>
<name>A0A023BNS0_9FLAO</name>
<dbReference type="AlphaFoldDB" id="A0A023BNS0"/>
<dbReference type="Proteomes" id="UP000023541">
    <property type="component" value="Unassembled WGS sequence"/>
</dbReference>
<feature type="domain" description="Isochorismatase-like" evidence="3">
    <location>
        <begin position="33"/>
        <end position="206"/>
    </location>
</feature>
<dbReference type="STRING" id="1317122.ATO12_06555"/>
<dbReference type="InterPro" id="IPR036380">
    <property type="entry name" value="Isochorismatase-like_sf"/>
</dbReference>
<dbReference type="PANTHER" id="PTHR43540">
    <property type="entry name" value="PEROXYUREIDOACRYLATE/UREIDOACRYLATE AMIDOHYDROLASE-RELATED"/>
    <property type="match status" value="1"/>
</dbReference>
<dbReference type="eggNOG" id="COG1335">
    <property type="taxonomic scope" value="Bacteria"/>
</dbReference>
<comment type="caution">
    <text evidence="4">The sequence shown here is derived from an EMBL/GenBank/DDBJ whole genome shotgun (WGS) entry which is preliminary data.</text>
</comment>
<gene>
    <name evidence="4" type="ORF">ATO12_06555</name>
</gene>
<dbReference type="InterPro" id="IPR000868">
    <property type="entry name" value="Isochorismatase-like_dom"/>
</dbReference>
<evidence type="ECO:0000256" key="2">
    <source>
        <dbReference type="SAM" id="SignalP"/>
    </source>
</evidence>
<dbReference type="EMBL" id="AQRA01000013">
    <property type="protein sequence ID" value="EZH71616.1"/>
    <property type="molecule type" value="Genomic_DNA"/>
</dbReference>
<dbReference type="Gene3D" id="3.40.50.850">
    <property type="entry name" value="Isochorismatase-like"/>
    <property type="match status" value="1"/>
</dbReference>
<evidence type="ECO:0000259" key="3">
    <source>
        <dbReference type="Pfam" id="PF00857"/>
    </source>
</evidence>